<evidence type="ECO:0000313" key="9">
    <source>
        <dbReference type="Proteomes" id="UP000237749"/>
    </source>
</evidence>
<dbReference type="EC" id="2.8.1.7" evidence="3"/>
<evidence type="ECO:0000259" key="7">
    <source>
        <dbReference type="Pfam" id="PF00266"/>
    </source>
</evidence>
<evidence type="ECO:0000313" key="8">
    <source>
        <dbReference type="EMBL" id="PPK81417.1"/>
    </source>
</evidence>
<gene>
    <name evidence="8" type="ORF">BXY41_104220</name>
</gene>
<dbReference type="OrthoDB" id="9804366at2"/>
<dbReference type="RefSeq" id="WP_104436510.1">
    <property type="nucleotide sequence ID" value="NZ_PTJA01000004.1"/>
</dbReference>
<protein>
    <recommendedName>
        <fullName evidence="3">cysteine desulfurase</fullName>
        <ecNumber evidence="3">2.8.1.7</ecNumber>
    </recommendedName>
</protein>
<comment type="similarity">
    <text evidence="2">Belongs to the class-V pyridoxal-phosphate-dependent aminotransferase family. Csd subfamily.</text>
</comment>
<dbReference type="InterPro" id="IPR016454">
    <property type="entry name" value="Cysteine_dSase"/>
</dbReference>
<dbReference type="InterPro" id="IPR015422">
    <property type="entry name" value="PyrdxlP-dep_Trfase_small"/>
</dbReference>
<sequence>MIYLDNAATSLQKPEEVGKAVADAILHMGNPGRGIHGASLDAARMIYDTRSLISRLFHVKSPSQVAFTANSTESLNLAVEGIFRPGDHVITTMMEHNSVLRPLYRMEEKGVELTILPADKQGCINYEDFERAYKSNTRAVVCTHASNLTGNVNDLEKIGRICKKLGILFLLDASQTAGVFDIDMEEMGIDVVCFTGHKGLLGPQGTGGICVREGLDIQPLVVGGSGVQSFLRTQPEQMPERLEAGTLNCHGLAGLHAALLYIGQTGMEYIRKREQYLMRRFYEGVKDIPGVMVYGDFSLESLDKRAPVVALNIGDYDSGEVADELAVSYEIYARAGAHCAPLMHQALGTEKQGAVRFSMSHFNTEEEIDQAVKAVRELSSH</sequence>
<dbReference type="Pfam" id="PF00266">
    <property type="entry name" value="Aminotran_5"/>
    <property type="match status" value="1"/>
</dbReference>
<dbReference type="InterPro" id="IPR000192">
    <property type="entry name" value="Aminotrans_V_dom"/>
</dbReference>
<dbReference type="Gene3D" id="3.90.1150.10">
    <property type="entry name" value="Aspartate Aminotransferase, domain 1"/>
    <property type="match status" value="1"/>
</dbReference>
<dbReference type="GO" id="GO:0031071">
    <property type="term" value="F:cysteine desulfurase activity"/>
    <property type="evidence" value="ECO:0007669"/>
    <property type="project" value="UniProtKB-EC"/>
</dbReference>
<dbReference type="InterPro" id="IPR010969">
    <property type="entry name" value="Cys_dSase-rel_unknwn_funct"/>
</dbReference>
<dbReference type="AlphaFoldDB" id="A0A2S6HUB5"/>
<dbReference type="PANTHER" id="PTHR43586">
    <property type="entry name" value="CYSTEINE DESULFURASE"/>
    <property type="match status" value="1"/>
</dbReference>
<feature type="domain" description="Aminotransferase class V" evidence="7">
    <location>
        <begin position="2"/>
        <end position="370"/>
    </location>
</feature>
<dbReference type="Gene3D" id="3.40.640.10">
    <property type="entry name" value="Type I PLP-dependent aspartate aminotransferase-like (Major domain)"/>
    <property type="match status" value="1"/>
</dbReference>
<evidence type="ECO:0000256" key="2">
    <source>
        <dbReference type="ARBA" id="ARBA00010447"/>
    </source>
</evidence>
<evidence type="ECO:0000256" key="1">
    <source>
        <dbReference type="ARBA" id="ARBA00001933"/>
    </source>
</evidence>
<dbReference type="InterPro" id="IPR015421">
    <property type="entry name" value="PyrdxlP-dep_Trfase_major"/>
</dbReference>
<keyword evidence="4" id="KW-0663">Pyridoxal phosphate</keyword>
<dbReference type="EMBL" id="PTJA01000004">
    <property type="protein sequence ID" value="PPK81417.1"/>
    <property type="molecule type" value="Genomic_DNA"/>
</dbReference>
<dbReference type="PANTHER" id="PTHR43586:SF4">
    <property type="entry name" value="ISOPENICILLIN N EPIMERASE"/>
    <property type="match status" value="1"/>
</dbReference>
<dbReference type="PIRSF" id="PIRSF005572">
    <property type="entry name" value="NifS"/>
    <property type="match status" value="1"/>
</dbReference>
<dbReference type="Proteomes" id="UP000237749">
    <property type="component" value="Unassembled WGS sequence"/>
</dbReference>
<proteinExistence type="inferred from homology"/>
<dbReference type="NCBIfam" id="TIGR01977">
    <property type="entry name" value="am_tr_V_EF2568"/>
    <property type="match status" value="1"/>
</dbReference>
<dbReference type="PROSITE" id="PS00595">
    <property type="entry name" value="AA_TRANSFER_CLASS_5"/>
    <property type="match status" value="1"/>
</dbReference>
<organism evidence="8 9">
    <name type="scientific">Lacrimispora xylanisolvens</name>
    <dbReference type="NCBI Taxonomy" id="384636"/>
    <lineage>
        <taxon>Bacteria</taxon>
        <taxon>Bacillati</taxon>
        <taxon>Bacillota</taxon>
        <taxon>Clostridia</taxon>
        <taxon>Lachnospirales</taxon>
        <taxon>Lachnospiraceae</taxon>
        <taxon>Lacrimispora</taxon>
    </lineage>
</organism>
<name>A0A2S6HUB5_9FIRM</name>
<dbReference type="InterPro" id="IPR015424">
    <property type="entry name" value="PyrdxlP-dep_Trfase"/>
</dbReference>
<reference evidence="8 9" key="1">
    <citation type="submission" date="2018-02" db="EMBL/GenBank/DDBJ databases">
        <title>Genomic Encyclopedia of Archaeal and Bacterial Type Strains, Phase II (KMG-II): from individual species to whole genera.</title>
        <authorList>
            <person name="Goeker M."/>
        </authorList>
    </citation>
    <scope>NUCLEOTIDE SEQUENCE [LARGE SCALE GENOMIC DNA]</scope>
    <source>
        <strain evidence="8 9">DSM 3808</strain>
    </source>
</reference>
<comment type="cofactor">
    <cofactor evidence="1 6">
        <name>pyridoxal 5'-phosphate</name>
        <dbReference type="ChEBI" id="CHEBI:597326"/>
    </cofactor>
</comment>
<dbReference type="SUPFAM" id="SSF53383">
    <property type="entry name" value="PLP-dependent transferases"/>
    <property type="match status" value="1"/>
</dbReference>
<dbReference type="InterPro" id="IPR020578">
    <property type="entry name" value="Aminotrans_V_PyrdxlP_BS"/>
</dbReference>
<accession>A0A2S6HUB5</accession>
<evidence type="ECO:0000256" key="3">
    <source>
        <dbReference type="ARBA" id="ARBA00012239"/>
    </source>
</evidence>
<evidence type="ECO:0000256" key="4">
    <source>
        <dbReference type="ARBA" id="ARBA00022898"/>
    </source>
</evidence>
<evidence type="ECO:0000256" key="5">
    <source>
        <dbReference type="ARBA" id="ARBA00050776"/>
    </source>
</evidence>
<evidence type="ECO:0000256" key="6">
    <source>
        <dbReference type="RuleBase" id="RU004504"/>
    </source>
</evidence>
<keyword evidence="9" id="KW-1185">Reference proteome</keyword>
<comment type="caution">
    <text evidence="8">The sequence shown here is derived from an EMBL/GenBank/DDBJ whole genome shotgun (WGS) entry which is preliminary data.</text>
</comment>
<comment type="catalytic activity">
    <reaction evidence="5">
        <text>(sulfur carrier)-H + L-cysteine = (sulfur carrier)-SH + L-alanine</text>
        <dbReference type="Rhea" id="RHEA:43892"/>
        <dbReference type="Rhea" id="RHEA-COMP:14737"/>
        <dbReference type="Rhea" id="RHEA-COMP:14739"/>
        <dbReference type="ChEBI" id="CHEBI:29917"/>
        <dbReference type="ChEBI" id="CHEBI:35235"/>
        <dbReference type="ChEBI" id="CHEBI:57972"/>
        <dbReference type="ChEBI" id="CHEBI:64428"/>
        <dbReference type="EC" id="2.8.1.7"/>
    </reaction>
</comment>